<feature type="domain" description="R13L1/DRL21-like LRR repeat region" evidence="1">
    <location>
        <begin position="27"/>
        <end position="153"/>
    </location>
</feature>
<dbReference type="STRING" id="3818.A0A445ADD9"/>
<dbReference type="PANTHER" id="PTHR47186:SF3">
    <property type="entry name" value="OS09G0267800 PROTEIN"/>
    <property type="match status" value="1"/>
</dbReference>
<evidence type="ECO:0000259" key="1">
    <source>
        <dbReference type="Pfam" id="PF25019"/>
    </source>
</evidence>
<dbReference type="Pfam" id="PF25019">
    <property type="entry name" value="LRR_R13L1-DRL21"/>
    <property type="match status" value="1"/>
</dbReference>
<name>A0A445ADD9_ARAHY</name>
<dbReference type="InterPro" id="IPR032675">
    <property type="entry name" value="LRR_dom_sf"/>
</dbReference>
<dbReference type="InterPro" id="IPR056789">
    <property type="entry name" value="LRR_R13L1-DRL21"/>
</dbReference>
<dbReference type="EMBL" id="SDMP01000012">
    <property type="protein sequence ID" value="RYR24388.1"/>
    <property type="molecule type" value="Genomic_DNA"/>
</dbReference>
<evidence type="ECO:0000313" key="3">
    <source>
        <dbReference type="Proteomes" id="UP000289738"/>
    </source>
</evidence>
<accession>A0A445ADD9</accession>
<gene>
    <name evidence="2" type="ORF">Ahy_B02g057880</name>
</gene>
<dbReference type="AlphaFoldDB" id="A0A445ADD9"/>
<dbReference type="SUPFAM" id="SSF52058">
    <property type="entry name" value="L domain-like"/>
    <property type="match status" value="2"/>
</dbReference>
<dbReference type="PANTHER" id="PTHR47186">
    <property type="entry name" value="LEUCINE-RICH REPEAT-CONTAINING PROTEIN 57"/>
    <property type="match status" value="1"/>
</dbReference>
<keyword evidence="3" id="KW-1185">Reference proteome</keyword>
<evidence type="ECO:0000313" key="2">
    <source>
        <dbReference type="EMBL" id="RYR24388.1"/>
    </source>
</evidence>
<sequence>MPKGMGKLKQLHILSNFVVGKHEENGIQDLGGLLNLQGSFEIQKLENVNDVNQARSARIIDKKHIDELLLEWSSGDDMVSDTQTERGILHALQPHTGLKVLRIYGYKGNIFPDWIGHSFYKNMTRVYLLNCKNCCMLPSLGQLPSLKSLRIEGFGQINCIGDEFYKNEDNHSLHIAPFPSLEILEFHDMACWEGWHLPDSQAFPQLKRLGISDCQMLKGDMLNHVLMRIISSSLDVSKVRKLKMQGDNDGWGKDMSLNGNSLSIRGFESVVEYALKAMIMHHLTSGCSSAIYLQGNYLPKSLQKLTIRHCRKMELLQQQHEYDLVELQIEYSCDSLTSLSLDAFPNLKNLDVSWCKNLESVSKSEPPHTVLQRLSVSFCNKLEALPHDMSTLFPNLQSLDIQGCPNICRLPGRGLKPNLNSLTVGGCEKQLSSLWLMSNLSALTHLTINGSDCDSVKSFPDWGSLPRLPSLTTLHISKFHNLETLECNQLLHLTSLQCLHIQQCYKLKNMAVEKLPSSLFQLQIVDCPLLGGLCKNKHQ</sequence>
<protein>
    <recommendedName>
        <fullName evidence="1">R13L1/DRL21-like LRR repeat region domain-containing protein</fullName>
    </recommendedName>
</protein>
<dbReference type="Gene3D" id="3.80.10.10">
    <property type="entry name" value="Ribonuclease Inhibitor"/>
    <property type="match status" value="3"/>
</dbReference>
<reference evidence="2 3" key="1">
    <citation type="submission" date="2019-01" db="EMBL/GenBank/DDBJ databases">
        <title>Sequencing of cultivated peanut Arachis hypogaea provides insights into genome evolution and oil improvement.</title>
        <authorList>
            <person name="Chen X."/>
        </authorList>
    </citation>
    <scope>NUCLEOTIDE SEQUENCE [LARGE SCALE GENOMIC DNA]</scope>
    <source>
        <strain evidence="3">cv. Fuhuasheng</strain>
        <tissue evidence="2">Leaves</tissue>
    </source>
</reference>
<dbReference type="Proteomes" id="UP000289738">
    <property type="component" value="Chromosome B02"/>
</dbReference>
<organism evidence="2 3">
    <name type="scientific">Arachis hypogaea</name>
    <name type="common">Peanut</name>
    <dbReference type="NCBI Taxonomy" id="3818"/>
    <lineage>
        <taxon>Eukaryota</taxon>
        <taxon>Viridiplantae</taxon>
        <taxon>Streptophyta</taxon>
        <taxon>Embryophyta</taxon>
        <taxon>Tracheophyta</taxon>
        <taxon>Spermatophyta</taxon>
        <taxon>Magnoliopsida</taxon>
        <taxon>eudicotyledons</taxon>
        <taxon>Gunneridae</taxon>
        <taxon>Pentapetalae</taxon>
        <taxon>rosids</taxon>
        <taxon>fabids</taxon>
        <taxon>Fabales</taxon>
        <taxon>Fabaceae</taxon>
        <taxon>Papilionoideae</taxon>
        <taxon>50 kb inversion clade</taxon>
        <taxon>dalbergioids sensu lato</taxon>
        <taxon>Dalbergieae</taxon>
        <taxon>Pterocarpus clade</taxon>
        <taxon>Arachis</taxon>
    </lineage>
</organism>
<comment type="caution">
    <text evidence="2">The sequence shown here is derived from an EMBL/GenBank/DDBJ whole genome shotgun (WGS) entry which is preliminary data.</text>
</comment>
<proteinExistence type="predicted"/>